<protein>
    <recommendedName>
        <fullName evidence="6">NAC domain-containing protein</fullName>
    </recommendedName>
</protein>
<dbReference type="InterPro" id="IPR036093">
    <property type="entry name" value="NAC_dom_sf"/>
</dbReference>
<dbReference type="InterPro" id="IPR003441">
    <property type="entry name" value="NAC-dom"/>
</dbReference>
<evidence type="ECO:0000256" key="2">
    <source>
        <dbReference type="ARBA" id="ARBA00023125"/>
    </source>
</evidence>
<name>A0ABD3BTK8_9LAMI</name>
<keyword evidence="4" id="KW-0539">Nucleus</keyword>
<dbReference type="PANTHER" id="PTHR31719:SF94">
    <property type="entry name" value="PROTEIN ATAF2"/>
    <property type="match status" value="1"/>
</dbReference>
<feature type="region of interest" description="Disordered" evidence="5">
    <location>
        <begin position="315"/>
        <end position="371"/>
    </location>
</feature>
<keyword evidence="2" id="KW-0238">DNA-binding</keyword>
<feature type="domain" description="NAC" evidence="6">
    <location>
        <begin position="22"/>
        <end position="178"/>
    </location>
</feature>
<dbReference type="GO" id="GO:0003677">
    <property type="term" value="F:DNA binding"/>
    <property type="evidence" value="ECO:0007669"/>
    <property type="project" value="UniProtKB-KW"/>
</dbReference>
<sequence length="371" mass="41901">MENNNHQQTGAGSSSAQKSSPYPPGYRFMPKDQELIDYLLKKVNKEPLPVSGMYEVNFYEQSPSQLAGEYPPLGDKDYYFFTSRYRKYPNGIRPDRGVKNIGFWKATGTDIIIRSDDGQKIGKKMVLVFYTGKPKPKLATKTDWIMHEYMLPDSSIAPDNTTKNMMLDDWVLCRIYLRPERLKKEEKSVDDVNDNGALIIHNNNVIDKQNQDDRGHEYQHIKPNSAIKPNLVGTSKDLIFDVQEFDLHFDFDDVFSLEACELGQEYDMDFSDDINTICLGFSDTIDYGSMILSNDHATSKVDDVRVGGVDDQQVDDASTRNVDGQQVGGVDGQQVDDASINEVDGQQDGRADDQQFHGAYTGKGKKIVDDQ</sequence>
<dbReference type="Proteomes" id="UP001632038">
    <property type="component" value="Unassembled WGS sequence"/>
</dbReference>
<dbReference type="Pfam" id="PF02365">
    <property type="entry name" value="NAM"/>
    <property type="match status" value="1"/>
</dbReference>
<evidence type="ECO:0000256" key="5">
    <source>
        <dbReference type="SAM" id="MobiDB-lite"/>
    </source>
</evidence>
<dbReference type="PANTHER" id="PTHR31719">
    <property type="entry name" value="NAC TRANSCRIPTION FACTOR 56"/>
    <property type="match status" value="1"/>
</dbReference>
<evidence type="ECO:0000256" key="3">
    <source>
        <dbReference type="ARBA" id="ARBA00023163"/>
    </source>
</evidence>
<keyword evidence="3" id="KW-0804">Transcription</keyword>
<evidence type="ECO:0000313" key="7">
    <source>
        <dbReference type="EMBL" id="KAL3620848.1"/>
    </source>
</evidence>
<feature type="compositionally biased region" description="Polar residues" evidence="5">
    <location>
        <begin position="1"/>
        <end position="20"/>
    </location>
</feature>
<evidence type="ECO:0000313" key="8">
    <source>
        <dbReference type="Proteomes" id="UP001632038"/>
    </source>
</evidence>
<comment type="caution">
    <text evidence="7">The sequence shown here is derived from an EMBL/GenBank/DDBJ whole genome shotgun (WGS) entry which is preliminary data.</text>
</comment>
<proteinExistence type="predicted"/>
<keyword evidence="1" id="KW-0805">Transcription regulation</keyword>
<keyword evidence="8" id="KW-1185">Reference proteome</keyword>
<dbReference type="SUPFAM" id="SSF101941">
    <property type="entry name" value="NAC domain"/>
    <property type="match status" value="1"/>
</dbReference>
<organism evidence="7 8">
    <name type="scientific">Castilleja foliolosa</name>
    <dbReference type="NCBI Taxonomy" id="1961234"/>
    <lineage>
        <taxon>Eukaryota</taxon>
        <taxon>Viridiplantae</taxon>
        <taxon>Streptophyta</taxon>
        <taxon>Embryophyta</taxon>
        <taxon>Tracheophyta</taxon>
        <taxon>Spermatophyta</taxon>
        <taxon>Magnoliopsida</taxon>
        <taxon>eudicotyledons</taxon>
        <taxon>Gunneridae</taxon>
        <taxon>Pentapetalae</taxon>
        <taxon>asterids</taxon>
        <taxon>lamiids</taxon>
        <taxon>Lamiales</taxon>
        <taxon>Orobanchaceae</taxon>
        <taxon>Pedicularideae</taxon>
        <taxon>Castillejinae</taxon>
        <taxon>Castilleja</taxon>
    </lineage>
</organism>
<dbReference type="AlphaFoldDB" id="A0ABD3BTK8"/>
<accession>A0ABD3BTK8</accession>
<reference evidence="8" key="1">
    <citation type="journal article" date="2024" name="IScience">
        <title>Strigolactones Initiate the Formation of Haustorium-like Structures in Castilleja.</title>
        <authorList>
            <person name="Buerger M."/>
            <person name="Peterson D."/>
            <person name="Chory J."/>
        </authorList>
    </citation>
    <scope>NUCLEOTIDE SEQUENCE [LARGE SCALE GENOMIC DNA]</scope>
</reference>
<gene>
    <name evidence="7" type="ORF">CASFOL_035760</name>
</gene>
<feature type="region of interest" description="Disordered" evidence="5">
    <location>
        <begin position="1"/>
        <end position="26"/>
    </location>
</feature>
<dbReference type="Gene3D" id="2.170.150.80">
    <property type="entry name" value="NAC domain"/>
    <property type="match status" value="1"/>
</dbReference>
<evidence type="ECO:0000256" key="4">
    <source>
        <dbReference type="ARBA" id="ARBA00023242"/>
    </source>
</evidence>
<dbReference type="EMBL" id="JAVIJP010000066">
    <property type="protein sequence ID" value="KAL3620848.1"/>
    <property type="molecule type" value="Genomic_DNA"/>
</dbReference>
<evidence type="ECO:0000256" key="1">
    <source>
        <dbReference type="ARBA" id="ARBA00023015"/>
    </source>
</evidence>
<evidence type="ECO:0000259" key="6">
    <source>
        <dbReference type="PROSITE" id="PS51005"/>
    </source>
</evidence>
<dbReference type="PROSITE" id="PS51005">
    <property type="entry name" value="NAC"/>
    <property type="match status" value="1"/>
</dbReference>